<sequence>MAATPSPQMAKWVYFQSVLQDDDPVLVEGGASYVGMAWYTVPSSSLTDVMAQPQTPFQEFTGRQADAYALLLTKLQITTPSAGPGYQYTPAICSTAQDSRYRPCSAAGQVGLVQT</sequence>
<evidence type="ECO:0000313" key="2">
    <source>
        <dbReference type="Proteomes" id="UP000272400"/>
    </source>
</evidence>
<proteinExistence type="predicted"/>
<accession>A0A3N1CWD9</accession>
<organism evidence="1 2">
    <name type="scientific">Actinocorallia herbida</name>
    <dbReference type="NCBI Taxonomy" id="58109"/>
    <lineage>
        <taxon>Bacteria</taxon>
        <taxon>Bacillati</taxon>
        <taxon>Actinomycetota</taxon>
        <taxon>Actinomycetes</taxon>
        <taxon>Streptosporangiales</taxon>
        <taxon>Thermomonosporaceae</taxon>
        <taxon>Actinocorallia</taxon>
    </lineage>
</organism>
<dbReference type="RefSeq" id="WP_148085972.1">
    <property type="nucleotide sequence ID" value="NZ_RJKE01000001.1"/>
</dbReference>
<name>A0A3N1CWD9_9ACTN</name>
<gene>
    <name evidence="1" type="ORF">EDD29_3147</name>
</gene>
<keyword evidence="2" id="KW-1185">Reference proteome</keyword>
<dbReference type="EMBL" id="RJKE01000001">
    <property type="protein sequence ID" value="ROO85601.1"/>
    <property type="molecule type" value="Genomic_DNA"/>
</dbReference>
<evidence type="ECO:0000313" key="1">
    <source>
        <dbReference type="EMBL" id="ROO85601.1"/>
    </source>
</evidence>
<comment type="caution">
    <text evidence="1">The sequence shown here is derived from an EMBL/GenBank/DDBJ whole genome shotgun (WGS) entry which is preliminary data.</text>
</comment>
<dbReference type="Proteomes" id="UP000272400">
    <property type="component" value="Unassembled WGS sequence"/>
</dbReference>
<dbReference type="AlphaFoldDB" id="A0A3N1CWD9"/>
<reference evidence="1 2" key="1">
    <citation type="submission" date="2018-11" db="EMBL/GenBank/DDBJ databases">
        <title>Sequencing the genomes of 1000 actinobacteria strains.</title>
        <authorList>
            <person name="Klenk H.-P."/>
        </authorList>
    </citation>
    <scope>NUCLEOTIDE SEQUENCE [LARGE SCALE GENOMIC DNA]</scope>
    <source>
        <strain evidence="1 2">DSM 44254</strain>
    </source>
</reference>
<protein>
    <submittedName>
        <fullName evidence="1">Uncharacterized protein</fullName>
    </submittedName>
</protein>